<name>A0A061R606_9CHLO</name>
<gene>
    <name evidence="2" type="ORF">TSPGSL018_8943</name>
</gene>
<reference evidence="2" key="1">
    <citation type="submission" date="2014-05" db="EMBL/GenBank/DDBJ databases">
        <title>The transcriptome of the halophilic microalga Tetraselmis sp. GSL018 isolated from the Great Salt Lake, Utah.</title>
        <authorList>
            <person name="Jinkerson R.E."/>
            <person name="D'Adamo S."/>
            <person name="Posewitz M.C."/>
        </authorList>
    </citation>
    <scope>NUCLEOTIDE SEQUENCE</scope>
    <source>
        <strain evidence="2">GSL018</strain>
    </source>
</reference>
<evidence type="ECO:0000313" key="2">
    <source>
        <dbReference type="EMBL" id="JAC68352.1"/>
    </source>
</evidence>
<feature type="region of interest" description="Disordered" evidence="1">
    <location>
        <begin position="56"/>
        <end position="115"/>
    </location>
</feature>
<proteinExistence type="predicted"/>
<organism evidence="2">
    <name type="scientific">Tetraselmis sp. GSL018</name>
    <dbReference type="NCBI Taxonomy" id="582737"/>
    <lineage>
        <taxon>Eukaryota</taxon>
        <taxon>Viridiplantae</taxon>
        <taxon>Chlorophyta</taxon>
        <taxon>core chlorophytes</taxon>
        <taxon>Chlorodendrophyceae</taxon>
        <taxon>Chlorodendrales</taxon>
        <taxon>Chlorodendraceae</taxon>
        <taxon>Tetraselmis</taxon>
    </lineage>
</organism>
<feature type="compositionally biased region" description="Basic and acidic residues" evidence="1">
    <location>
        <begin position="100"/>
        <end position="113"/>
    </location>
</feature>
<sequence length="136" mass="15259">LQTVAQERVQKSLRESAAAWRQRQMEQISAIQEKRAQQADAEPDACMLKGKHEYESIAPRYLDPPAPRESGQQQTAAGTHKAQKQEIPHLGGDVGDDDEAGAKRPPTEAERTANRAIRLRQEQLLQQKALQRNQEA</sequence>
<protein>
    <submittedName>
        <fullName evidence="2">Uncharacterized protein</fullName>
    </submittedName>
</protein>
<accession>A0A061R606</accession>
<evidence type="ECO:0000256" key="1">
    <source>
        <dbReference type="SAM" id="MobiDB-lite"/>
    </source>
</evidence>
<feature type="non-terminal residue" evidence="2">
    <location>
        <position position="136"/>
    </location>
</feature>
<feature type="non-terminal residue" evidence="2">
    <location>
        <position position="1"/>
    </location>
</feature>
<dbReference type="EMBL" id="GBEZ01018045">
    <property type="protein sequence ID" value="JAC68352.1"/>
    <property type="molecule type" value="Transcribed_RNA"/>
</dbReference>
<dbReference type="AlphaFoldDB" id="A0A061R606"/>